<dbReference type="STRING" id="933084.A0A067PEX2"/>
<dbReference type="Proteomes" id="UP000027265">
    <property type="component" value="Unassembled WGS sequence"/>
</dbReference>
<evidence type="ECO:0000256" key="1">
    <source>
        <dbReference type="SAM" id="MobiDB-lite"/>
    </source>
</evidence>
<dbReference type="InParanoid" id="A0A067PEX2"/>
<dbReference type="InterPro" id="IPR022234">
    <property type="entry name" value="DUF3759"/>
</dbReference>
<dbReference type="HOGENOM" id="CLU_143683_2_0_1"/>
<evidence type="ECO:0000313" key="3">
    <source>
        <dbReference type="Proteomes" id="UP000027265"/>
    </source>
</evidence>
<gene>
    <name evidence="2" type="ORF">JAAARDRAFT_137378</name>
</gene>
<protein>
    <submittedName>
        <fullName evidence="2">Uncharacterized protein</fullName>
    </submittedName>
</protein>
<dbReference type="OrthoDB" id="9895617at2759"/>
<dbReference type="Pfam" id="PF12585">
    <property type="entry name" value="DUF3759"/>
    <property type="match status" value="1"/>
</dbReference>
<dbReference type="AlphaFoldDB" id="A0A067PEX2"/>
<name>A0A067PEX2_9AGAM</name>
<reference evidence="3" key="1">
    <citation type="journal article" date="2014" name="Proc. Natl. Acad. Sci. U.S.A.">
        <title>Extensive sampling of basidiomycete genomes demonstrates inadequacy of the white-rot/brown-rot paradigm for wood decay fungi.</title>
        <authorList>
            <person name="Riley R."/>
            <person name="Salamov A.A."/>
            <person name="Brown D.W."/>
            <person name="Nagy L.G."/>
            <person name="Floudas D."/>
            <person name="Held B.W."/>
            <person name="Levasseur A."/>
            <person name="Lombard V."/>
            <person name="Morin E."/>
            <person name="Otillar R."/>
            <person name="Lindquist E.A."/>
            <person name="Sun H."/>
            <person name="LaButti K.M."/>
            <person name="Schmutz J."/>
            <person name="Jabbour D."/>
            <person name="Luo H."/>
            <person name="Baker S.E."/>
            <person name="Pisabarro A.G."/>
            <person name="Walton J.D."/>
            <person name="Blanchette R.A."/>
            <person name="Henrissat B."/>
            <person name="Martin F."/>
            <person name="Cullen D."/>
            <person name="Hibbett D.S."/>
            <person name="Grigoriev I.V."/>
        </authorList>
    </citation>
    <scope>NUCLEOTIDE SEQUENCE [LARGE SCALE GENOMIC DNA]</scope>
    <source>
        <strain evidence="3">MUCL 33604</strain>
    </source>
</reference>
<dbReference type="PANTHER" id="PTHR37450:SF1">
    <property type="entry name" value="CIPC PROTEIN"/>
    <property type="match status" value="1"/>
</dbReference>
<sequence length="96" mass="10004">MGLFSDDSAEAQAHSQVQTGHKSHLSHELIAAAASYAAAKAYEKHCAANGKPANHAEATAFIASAVGGFVDHIAETKGLDFIDKEKAKHDGTPFVS</sequence>
<organism evidence="2 3">
    <name type="scientific">Jaapia argillacea MUCL 33604</name>
    <dbReference type="NCBI Taxonomy" id="933084"/>
    <lineage>
        <taxon>Eukaryota</taxon>
        <taxon>Fungi</taxon>
        <taxon>Dikarya</taxon>
        <taxon>Basidiomycota</taxon>
        <taxon>Agaricomycotina</taxon>
        <taxon>Agaricomycetes</taxon>
        <taxon>Agaricomycetidae</taxon>
        <taxon>Jaapiales</taxon>
        <taxon>Jaapiaceae</taxon>
        <taxon>Jaapia</taxon>
    </lineage>
</organism>
<accession>A0A067PEX2</accession>
<proteinExistence type="predicted"/>
<dbReference type="EMBL" id="KL197734">
    <property type="protein sequence ID" value="KDQ53423.1"/>
    <property type="molecule type" value="Genomic_DNA"/>
</dbReference>
<feature type="region of interest" description="Disordered" evidence="1">
    <location>
        <begin position="1"/>
        <end position="24"/>
    </location>
</feature>
<keyword evidence="3" id="KW-1185">Reference proteome</keyword>
<evidence type="ECO:0000313" key="2">
    <source>
        <dbReference type="EMBL" id="KDQ53423.1"/>
    </source>
</evidence>
<dbReference type="PANTHER" id="PTHR37450">
    <property type="entry name" value="CIPC PROTEIN"/>
    <property type="match status" value="1"/>
</dbReference>